<dbReference type="Gene3D" id="3.40.50.720">
    <property type="entry name" value="NAD(P)-binding Rossmann-like Domain"/>
    <property type="match status" value="1"/>
</dbReference>
<dbReference type="GO" id="GO:0005829">
    <property type="term" value="C:cytosol"/>
    <property type="evidence" value="ECO:0007669"/>
    <property type="project" value="TreeGrafter"/>
</dbReference>
<dbReference type="Proteomes" id="UP000319514">
    <property type="component" value="Unassembled WGS sequence"/>
</dbReference>
<reference evidence="4 5" key="1">
    <citation type="submission" date="2019-06" db="EMBL/GenBank/DDBJ databases">
        <title>Sequencing the genomes of 1000 actinobacteria strains.</title>
        <authorList>
            <person name="Klenk H.-P."/>
        </authorList>
    </citation>
    <scope>NUCLEOTIDE SEQUENCE [LARGE SCALE GENOMIC DNA]</scope>
    <source>
        <strain evidence="4 5">DSM 18082</strain>
    </source>
</reference>
<dbReference type="RefSeq" id="WP_246092023.1">
    <property type="nucleotide sequence ID" value="NZ_BAAAKX010000013.1"/>
</dbReference>
<evidence type="ECO:0000313" key="4">
    <source>
        <dbReference type="EMBL" id="TQL59320.1"/>
    </source>
</evidence>
<feature type="domain" description="RmlD-like substrate binding" evidence="3">
    <location>
        <begin position="8"/>
        <end position="283"/>
    </location>
</feature>
<keyword evidence="2" id="KW-0560">Oxidoreductase</keyword>
<evidence type="ECO:0000313" key="5">
    <source>
        <dbReference type="Proteomes" id="UP000319514"/>
    </source>
</evidence>
<dbReference type="CDD" id="cd05254">
    <property type="entry name" value="dTDP_HR_like_SDR_e"/>
    <property type="match status" value="1"/>
</dbReference>
<dbReference type="NCBIfam" id="TIGR01214">
    <property type="entry name" value="rmlD"/>
    <property type="match status" value="1"/>
</dbReference>
<keyword evidence="5" id="KW-1185">Reference proteome</keyword>
<comment type="pathway">
    <text evidence="2">Carbohydrate biosynthesis; dTDP-L-rhamnose biosynthesis.</text>
</comment>
<dbReference type="Pfam" id="PF04321">
    <property type="entry name" value="RmlD_sub_bind"/>
    <property type="match status" value="1"/>
</dbReference>
<comment type="similarity">
    <text evidence="1 2">Belongs to the dTDP-4-dehydrorhamnose reductase family.</text>
</comment>
<evidence type="ECO:0000256" key="2">
    <source>
        <dbReference type="RuleBase" id="RU364082"/>
    </source>
</evidence>
<accession>A0A542ZGJ8</accession>
<sequence length="288" mass="30448">MTAPMTRWLVVGAGGMLGQDLGSVLATRDAEVTLARRVDLDVTDAQACHDVVRNHDVVVNAAAWTAVDDAETHEADAFAVNAVGAANLARAAATHGGRLVHVSTDYVFAGDSVAPYAEDAPLAPRSAYGRTKAAGEWAVRAYCPGSWTVRTAWLYGAGGPNFVKTMLHLATQRETLSVVADQTGQPTWSADLAQAIVRLVETAAPFGTYHGTSSGAATWFELAQQVFREAGLDPSRISPTTTEVFPRPAPRPAYSVLGHDSWGSAGLEPIRDWREALAEALPALRGSA</sequence>
<dbReference type="InterPro" id="IPR029903">
    <property type="entry name" value="RmlD-like-bd"/>
</dbReference>
<dbReference type="GO" id="GO:0019305">
    <property type="term" value="P:dTDP-rhamnose biosynthetic process"/>
    <property type="evidence" value="ECO:0007669"/>
    <property type="project" value="UniProtKB-UniPathway"/>
</dbReference>
<evidence type="ECO:0000259" key="3">
    <source>
        <dbReference type="Pfam" id="PF04321"/>
    </source>
</evidence>
<dbReference type="GO" id="GO:0008831">
    <property type="term" value="F:dTDP-4-dehydrorhamnose reductase activity"/>
    <property type="evidence" value="ECO:0007669"/>
    <property type="project" value="UniProtKB-EC"/>
</dbReference>
<protein>
    <recommendedName>
        <fullName evidence="2">dTDP-4-dehydrorhamnose reductase</fullName>
        <ecNumber evidence="2">1.1.1.133</ecNumber>
    </recommendedName>
</protein>
<gene>
    <name evidence="4" type="ORF">FB474_0674</name>
</gene>
<evidence type="ECO:0000256" key="1">
    <source>
        <dbReference type="ARBA" id="ARBA00010944"/>
    </source>
</evidence>
<dbReference type="Gene3D" id="3.90.25.10">
    <property type="entry name" value="UDP-galactose 4-epimerase, domain 1"/>
    <property type="match status" value="1"/>
</dbReference>
<dbReference type="InterPro" id="IPR005913">
    <property type="entry name" value="dTDP_dehydrorham_reduct"/>
</dbReference>
<comment type="function">
    <text evidence="2">Catalyzes the reduction of dTDP-6-deoxy-L-lyxo-4-hexulose to yield dTDP-L-rhamnose.</text>
</comment>
<dbReference type="PANTHER" id="PTHR10491">
    <property type="entry name" value="DTDP-4-DEHYDRORHAMNOSE REDUCTASE"/>
    <property type="match status" value="1"/>
</dbReference>
<dbReference type="PANTHER" id="PTHR10491:SF4">
    <property type="entry name" value="METHIONINE ADENOSYLTRANSFERASE 2 SUBUNIT BETA"/>
    <property type="match status" value="1"/>
</dbReference>
<comment type="caution">
    <text evidence="4">The sequence shown here is derived from an EMBL/GenBank/DDBJ whole genome shotgun (WGS) entry which is preliminary data.</text>
</comment>
<proteinExistence type="inferred from homology"/>
<keyword evidence="2" id="KW-0521">NADP</keyword>
<dbReference type="InterPro" id="IPR036291">
    <property type="entry name" value="NAD(P)-bd_dom_sf"/>
</dbReference>
<dbReference type="EMBL" id="VFOQ01000001">
    <property type="protein sequence ID" value="TQL59320.1"/>
    <property type="molecule type" value="Genomic_DNA"/>
</dbReference>
<dbReference type="SUPFAM" id="SSF51735">
    <property type="entry name" value="NAD(P)-binding Rossmann-fold domains"/>
    <property type="match status" value="1"/>
</dbReference>
<dbReference type="EC" id="1.1.1.133" evidence="2"/>
<dbReference type="AlphaFoldDB" id="A0A542ZGJ8"/>
<name>A0A542ZGJ8_9MICO</name>
<dbReference type="UniPathway" id="UPA00124"/>
<organism evidence="4 5">
    <name type="scientific">Oryzihumus leptocrescens</name>
    <dbReference type="NCBI Taxonomy" id="297536"/>
    <lineage>
        <taxon>Bacteria</taxon>
        <taxon>Bacillati</taxon>
        <taxon>Actinomycetota</taxon>
        <taxon>Actinomycetes</taxon>
        <taxon>Micrococcales</taxon>
        <taxon>Intrasporangiaceae</taxon>
        <taxon>Oryzihumus</taxon>
    </lineage>
</organism>